<dbReference type="GO" id="GO:0008235">
    <property type="term" value="F:metalloexopeptidase activity"/>
    <property type="evidence" value="ECO:0007669"/>
    <property type="project" value="TreeGrafter"/>
</dbReference>
<dbReference type="PROSITE" id="PS50249">
    <property type="entry name" value="MPN"/>
    <property type="match status" value="1"/>
</dbReference>
<dbReference type="Proteomes" id="UP000266693">
    <property type="component" value="Unassembled WGS sequence"/>
</dbReference>
<comment type="caution">
    <text evidence="8">The sequence shown here is derived from an EMBL/GenBank/DDBJ whole genome shotgun (WGS) entry which is preliminary data.</text>
</comment>
<organism evidence="8 9">
    <name type="scientific">Sphingomonas gilva</name>
    <dbReference type="NCBI Taxonomy" id="2305907"/>
    <lineage>
        <taxon>Bacteria</taxon>
        <taxon>Pseudomonadati</taxon>
        <taxon>Pseudomonadota</taxon>
        <taxon>Alphaproteobacteria</taxon>
        <taxon>Sphingomonadales</taxon>
        <taxon>Sphingomonadaceae</taxon>
        <taxon>Sphingomonas</taxon>
    </lineage>
</organism>
<dbReference type="AlphaFoldDB" id="A0A396RK00"/>
<proteinExistence type="predicted"/>
<keyword evidence="3" id="KW-0378">Hydrolase</keyword>
<reference evidence="8 9" key="1">
    <citation type="submission" date="2018-08" db="EMBL/GenBank/DDBJ databases">
        <title>The multiple taxonomic identification of Sphingomonas gilva.</title>
        <authorList>
            <person name="Zhu D."/>
            <person name="Zheng S."/>
        </authorList>
    </citation>
    <scope>NUCLEOTIDE SEQUENCE [LARGE SCALE GENOMIC DNA]</scope>
    <source>
        <strain evidence="8 9">ZDH117</strain>
    </source>
</reference>
<dbReference type="GO" id="GO:0008270">
    <property type="term" value="F:zinc ion binding"/>
    <property type="evidence" value="ECO:0007669"/>
    <property type="project" value="TreeGrafter"/>
</dbReference>
<protein>
    <submittedName>
        <fullName evidence="8">M67 family peptidase</fullName>
    </submittedName>
</protein>
<feature type="compositionally biased region" description="Basic and acidic residues" evidence="6">
    <location>
        <begin position="148"/>
        <end position="159"/>
    </location>
</feature>
<evidence type="ECO:0000256" key="5">
    <source>
        <dbReference type="ARBA" id="ARBA00023049"/>
    </source>
</evidence>
<sequence length="159" mass="16604">MEARFSRSVLEALAALAHSAPAREVCGLLTGRGDAVTGHIAAANVAADPATRFEIDPATLLAALKAERGGGETVVGCYHSHPSDDPAPSERDAADAAPDGKLWLIIGRTKVGLWRAVADGGRFGRFEPVAWSVMTPSGLRDGPAFSKRPGEPHIRSLDA</sequence>
<evidence type="ECO:0000256" key="4">
    <source>
        <dbReference type="ARBA" id="ARBA00022833"/>
    </source>
</evidence>
<dbReference type="CDD" id="cd08070">
    <property type="entry name" value="MPN_like"/>
    <property type="match status" value="1"/>
</dbReference>
<dbReference type="SUPFAM" id="SSF102712">
    <property type="entry name" value="JAB1/MPN domain"/>
    <property type="match status" value="1"/>
</dbReference>
<dbReference type="EMBL" id="QWLV01000009">
    <property type="protein sequence ID" value="RHW16490.1"/>
    <property type="molecule type" value="Genomic_DNA"/>
</dbReference>
<dbReference type="InterPro" id="IPR028090">
    <property type="entry name" value="JAB_dom_prok"/>
</dbReference>
<dbReference type="Pfam" id="PF14464">
    <property type="entry name" value="Prok-JAB"/>
    <property type="match status" value="1"/>
</dbReference>
<dbReference type="PANTHER" id="PTHR34858:SF1">
    <property type="entry name" value="CYSO-CYSTEINE PEPTIDASE"/>
    <property type="match status" value="1"/>
</dbReference>
<evidence type="ECO:0000256" key="2">
    <source>
        <dbReference type="ARBA" id="ARBA00022723"/>
    </source>
</evidence>
<feature type="domain" description="MPN" evidence="7">
    <location>
        <begin position="3"/>
        <end position="132"/>
    </location>
</feature>
<evidence type="ECO:0000313" key="8">
    <source>
        <dbReference type="EMBL" id="RHW16490.1"/>
    </source>
</evidence>
<keyword evidence="9" id="KW-1185">Reference proteome</keyword>
<keyword evidence="2" id="KW-0479">Metal-binding</keyword>
<evidence type="ECO:0000313" key="9">
    <source>
        <dbReference type="Proteomes" id="UP000266693"/>
    </source>
</evidence>
<dbReference type="Gene3D" id="3.40.140.10">
    <property type="entry name" value="Cytidine Deaminase, domain 2"/>
    <property type="match status" value="1"/>
</dbReference>
<dbReference type="SMART" id="SM00232">
    <property type="entry name" value="JAB_MPN"/>
    <property type="match status" value="1"/>
</dbReference>
<name>A0A396RK00_9SPHN</name>
<dbReference type="PANTHER" id="PTHR34858">
    <property type="entry name" value="CYSO-CYSTEINE PEPTIDASE"/>
    <property type="match status" value="1"/>
</dbReference>
<feature type="region of interest" description="Disordered" evidence="6">
    <location>
        <begin position="138"/>
        <end position="159"/>
    </location>
</feature>
<evidence type="ECO:0000256" key="6">
    <source>
        <dbReference type="SAM" id="MobiDB-lite"/>
    </source>
</evidence>
<keyword evidence="5" id="KW-0482">Metalloprotease</keyword>
<dbReference type="RefSeq" id="WP_118865095.1">
    <property type="nucleotide sequence ID" value="NZ_QWLV01000009.1"/>
</dbReference>
<evidence type="ECO:0000256" key="1">
    <source>
        <dbReference type="ARBA" id="ARBA00022670"/>
    </source>
</evidence>
<dbReference type="InterPro" id="IPR051929">
    <property type="entry name" value="VirAsm_ModProt"/>
</dbReference>
<evidence type="ECO:0000256" key="3">
    <source>
        <dbReference type="ARBA" id="ARBA00022801"/>
    </source>
</evidence>
<keyword evidence="4" id="KW-0862">Zinc</keyword>
<dbReference type="OrthoDB" id="9802958at2"/>
<accession>A0A396RK00</accession>
<keyword evidence="1" id="KW-0645">Protease</keyword>
<evidence type="ECO:0000259" key="7">
    <source>
        <dbReference type="PROSITE" id="PS50249"/>
    </source>
</evidence>
<dbReference type="InterPro" id="IPR000555">
    <property type="entry name" value="JAMM/MPN+_dom"/>
</dbReference>
<gene>
    <name evidence="8" type="ORF">D1610_15450</name>
</gene>
<dbReference type="InterPro" id="IPR037518">
    <property type="entry name" value="MPN"/>
</dbReference>
<dbReference type="GO" id="GO:0006508">
    <property type="term" value="P:proteolysis"/>
    <property type="evidence" value="ECO:0007669"/>
    <property type="project" value="UniProtKB-KW"/>
</dbReference>